<evidence type="ECO:0000313" key="2">
    <source>
        <dbReference type="Proteomes" id="UP000830375"/>
    </source>
</evidence>
<gene>
    <name evidence="1" type="ORF">H4Q32_027081</name>
</gene>
<sequence>MSKSVEKRKEWAKSLMDVSVDMHDYALSAVTDPGFGNTPDVLCSTHLPDTPTKPVSKKGKMETFEDVVVMLSSISSLINECSDSLEKLVSSNAMKIEGLKKTVDFVSAEVKDVKVKVDHLTSRLQLGEQQILCRMFCLIGFL</sequence>
<protein>
    <submittedName>
        <fullName evidence="1">Glutamate--cysteine ligase</fullName>
    </submittedName>
</protein>
<reference evidence="1 2" key="1">
    <citation type="submission" date="2022-01" db="EMBL/GenBank/DDBJ databases">
        <title>A high-quality chromosome-level genome assembly of rohu carp, Labeo rohita.</title>
        <authorList>
            <person name="Arick M.A. II"/>
            <person name="Hsu C.-Y."/>
            <person name="Magbanua Z."/>
            <person name="Pechanova O."/>
            <person name="Grover C."/>
            <person name="Miller E."/>
            <person name="Thrash A."/>
            <person name="Ezzel L."/>
            <person name="Alam S."/>
            <person name="Benzie J."/>
            <person name="Hamilton M."/>
            <person name="Karsi A."/>
            <person name="Lawrence M.L."/>
            <person name="Peterson D.G."/>
        </authorList>
    </citation>
    <scope>NUCLEOTIDE SEQUENCE [LARGE SCALE GENOMIC DNA]</scope>
    <source>
        <strain evidence="2">BAU-BD-2019</strain>
        <tissue evidence="1">Blood</tissue>
    </source>
</reference>
<evidence type="ECO:0000313" key="1">
    <source>
        <dbReference type="EMBL" id="KAI2645811.1"/>
    </source>
</evidence>
<keyword evidence="2" id="KW-1185">Reference proteome</keyword>
<name>A0ABQ8L6K0_LABRO</name>
<dbReference type="GO" id="GO:0016874">
    <property type="term" value="F:ligase activity"/>
    <property type="evidence" value="ECO:0007669"/>
    <property type="project" value="UniProtKB-KW"/>
</dbReference>
<dbReference type="EMBL" id="JACTAM010002126">
    <property type="protein sequence ID" value="KAI2645811.1"/>
    <property type="molecule type" value="Genomic_DNA"/>
</dbReference>
<dbReference type="Proteomes" id="UP000830375">
    <property type="component" value="Unassembled WGS sequence"/>
</dbReference>
<comment type="caution">
    <text evidence="1">The sequence shown here is derived from an EMBL/GenBank/DDBJ whole genome shotgun (WGS) entry which is preliminary data.</text>
</comment>
<organism evidence="1 2">
    <name type="scientific">Labeo rohita</name>
    <name type="common">Indian major carp</name>
    <name type="synonym">Cyprinus rohita</name>
    <dbReference type="NCBI Taxonomy" id="84645"/>
    <lineage>
        <taxon>Eukaryota</taxon>
        <taxon>Metazoa</taxon>
        <taxon>Chordata</taxon>
        <taxon>Craniata</taxon>
        <taxon>Vertebrata</taxon>
        <taxon>Euteleostomi</taxon>
        <taxon>Actinopterygii</taxon>
        <taxon>Neopterygii</taxon>
        <taxon>Teleostei</taxon>
        <taxon>Ostariophysi</taxon>
        <taxon>Cypriniformes</taxon>
        <taxon>Cyprinidae</taxon>
        <taxon>Labeoninae</taxon>
        <taxon>Labeonini</taxon>
        <taxon>Labeo</taxon>
    </lineage>
</organism>
<keyword evidence="1" id="KW-0436">Ligase</keyword>
<accession>A0ABQ8L6K0</accession>
<proteinExistence type="predicted"/>